<gene>
    <name evidence="5" type="ORF">PO878_16780</name>
</gene>
<dbReference type="SUPFAM" id="SSF53822">
    <property type="entry name" value="Periplasmic binding protein-like I"/>
    <property type="match status" value="1"/>
</dbReference>
<keyword evidence="6" id="KW-1185">Reference proteome</keyword>
<dbReference type="Proteomes" id="UP001216390">
    <property type="component" value="Chromosome"/>
</dbReference>
<accession>A0AAF0BUJ9</accession>
<feature type="region of interest" description="Disordered" evidence="3">
    <location>
        <begin position="452"/>
        <end position="473"/>
    </location>
</feature>
<reference evidence="5" key="1">
    <citation type="submission" date="2023-01" db="EMBL/GenBank/DDBJ databases">
        <title>The diversity of Class Acidimicrobiia in South China Sea sediment environments and the proposal of Iamia marina sp. nov., a novel species of the genus Iamia.</title>
        <authorList>
            <person name="He Y."/>
            <person name="Tian X."/>
        </authorList>
    </citation>
    <scope>NUCLEOTIDE SEQUENCE</scope>
    <source>
        <strain evidence="5">DSM 19957</strain>
    </source>
</reference>
<name>A0AAF0BUJ9_9ACTN</name>
<evidence type="ECO:0000256" key="2">
    <source>
        <dbReference type="ARBA" id="ARBA00022729"/>
    </source>
</evidence>
<sequence>MTAVIATPRPPEPPLVRRLALVLLCLLAVVASGCGSRADTESADDGGLDAPSDEQDGGGDEGGGEALGPDSAELGTIANPCSDEPVEGETPADVPGLTDDTIRIGVISDKENPAVPLPTVGIEESVTAFVEFCNAAGGINGRQLELQTYDSQISRTEEATNAACRDDLFALVGTGSVQDQQGISTREGCGLPEVGAYSATTSRALSEDFFSPIPGLDPEQFNVGPCRYIAEQFPEAVTKAAMVYTDLPAPRVRGEQTVEACEAEAGFEFVVQEAIPFGDTDYSALVADMKEKGVEYFSMVSATTETLALLEEMQTQGVEPEVIDLAQQYYDPAVAEAPVTDGAHVLTNTVPFVEAAETPVLQLYLDWMEEVGAGEDKISTLGVQAFDAGLLFATAADAAGADLTRETLVSELEGIDEWDGGGLQMTTDPGAGTTQECVLYLTVTDGEFQREYPDEGFACDPDNLYTSDQSFES</sequence>
<dbReference type="InterPro" id="IPR028082">
    <property type="entry name" value="Peripla_BP_I"/>
</dbReference>
<feature type="domain" description="Leucine-binding protein" evidence="4">
    <location>
        <begin position="101"/>
        <end position="445"/>
    </location>
</feature>
<dbReference type="KEGG" id="ima:PO878_16780"/>
<organism evidence="5 6">
    <name type="scientific">Iamia majanohamensis</name>
    <dbReference type="NCBI Taxonomy" id="467976"/>
    <lineage>
        <taxon>Bacteria</taxon>
        <taxon>Bacillati</taxon>
        <taxon>Actinomycetota</taxon>
        <taxon>Acidimicrobiia</taxon>
        <taxon>Acidimicrobiales</taxon>
        <taxon>Iamiaceae</taxon>
        <taxon>Iamia</taxon>
    </lineage>
</organism>
<dbReference type="PANTHER" id="PTHR47235:SF1">
    <property type="entry name" value="BLR6548 PROTEIN"/>
    <property type="match status" value="1"/>
</dbReference>
<evidence type="ECO:0000256" key="3">
    <source>
        <dbReference type="SAM" id="MobiDB-lite"/>
    </source>
</evidence>
<protein>
    <submittedName>
        <fullName evidence="5">ABC transporter substrate-binding protein</fullName>
    </submittedName>
</protein>
<dbReference type="EMBL" id="CP116942">
    <property type="protein sequence ID" value="WCO66158.1"/>
    <property type="molecule type" value="Genomic_DNA"/>
</dbReference>
<dbReference type="Gene3D" id="3.40.50.2300">
    <property type="match status" value="2"/>
</dbReference>
<feature type="compositionally biased region" description="Polar residues" evidence="3">
    <location>
        <begin position="464"/>
        <end position="473"/>
    </location>
</feature>
<dbReference type="InterPro" id="IPR028081">
    <property type="entry name" value="Leu-bd"/>
</dbReference>
<feature type="compositionally biased region" description="Acidic residues" evidence="3">
    <location>
        <begin position="41"/>
        <end position="63"/>
    </location>
</feature>
<evidence type="ECO:0000313" key="5">
    <source>
        <dbReference type="EMBL" id="WCO66158.1"/>
    </source>
</evidence>
<dbReference type="RefSeq" id="WP_272735682.1">
    <property type="nucleotide sequence ID" value="NZ_CP116942.1"/>
</dbReference>
<keyword evidence="2" id="KW-0732">Signal</keyword>
<evidence type="ECO:0000256" key="1">
    <source>
        <dbReference type="ARBA" id="ARBA00010062"/>
    </source>
</evidence>
<dbReference type="AlphaFoldDB" id="A0AAF0BUJ9"/>
<evidence type="ECO:0000313" key="6">
    <source>
        <dbReference type="Proteomes" id="UP001216390"/>
    </source>
</evidence>
<feature type="region of interest" description="Disordered" evidence="3">
    <location>
        <begin position="36"/>
        <end position="98"/>
    </location>
</feature>
<evidence type="ECO:0000259" key="4">
    <source>
        <dbReference type="Pfam" id="PF13458"/>
    </source>
</evidence>
<comment type="similarity">
    <text evidence="1">Belongs to the leucine-binding protein family.</text>
</comment>
<dbReference type="PANTHER" id="PTHR47235">
    <property type="entry name" value="BLR6548 PROTEIN"/>
    <property type="match status" value="1"/>
</dbReference>
<proteinExistence type="inferred from homology"/>
<dbReference type="Pfam" id="PF13458">
    <property type="entry name" value="Peripla_BP_6"/>
    <property type="match status" value="1"/>
</dbReference>